<dbReference type="AlphaFoldDB" id="A0A2K3LH44"/>
<dbReference type="PANTHER" id="PTHR31286:SF60">
    <property type="entry name" value="PROTEIN, PUTATIVE-RELATED"/>
    <property type="match status" value="1"/>
</dbReference>
<accession>A0A2K3LH44</accession>
<protein>
    <submittedName>
        <fullName evidence="1">Putative NBS resistance protein</fullName>
    </submittedName>
</protein>
<dbReference type="EMBL" id="ASHM01033052">
    <property type="protein sequence ID" value="PNX77855.1"/>
    <property type="molecule type" value="Genomic_DNA"/>
</dbReference>
<name>A0A2K3LH44_TRIPR</name>
<dbReference type="PANTHER" id="PTHR31286">
    <property type="entry name" value="GLYCINE-RICH CELL WALL STRUCTURAL PROTEIN 1.8-LIKE"/>
    <property type="match status" value="1"/>
</dbReference>
<evidence type="ECO:0000313" key="2">
    <source>
        <dbReference type="Proteomes" id="UP000236291"/>
    </source>
</evidence>
<reference evidence="1 2" key="2">
    <citation type="journal article" date="2017" name="Front. Plant Sci.">
        <title>Gene Classification and Mining of Molecular Markers Useful in Red Clover (Trifolium pratense) Breeding.</title>
        <authorList>
            <person name="Istvanek J."/>
            <person name="Dluhosova J."/>
            <person name="Dluhos P."/>
            <person name="Patkova L."/>
            <person name="Nedelnik J."/>
            <person name="Repkova J."/>
        </authorList>
    </citation>
    <scope>NUCLEOTIDE SEQUENCE [LARGE SCALE GENOMIC DNA]</scope>
    <source>
        <strain evidence="2">cv. Tatra</strain>
        <tissue evidence="1">Young leaves</tissue>
    </source>
</reference>
<evidence type="ECO:0000313" key="1">
    <source>
        <dbReference type="EMBL" id="PNX77855.1"/>
    </source>
</evidence>
<sequence length="227" mass="26050">MRSRLSMATICHWPCMVSSSPPKPVPPPTHSRSFAQMLHDSCDVQIASLPSPAIRGDSLCIKITHDEYEKGLTDCKRNLHGRLVMNKRNKPWTARDLSALAWSMGSLNLKPGFSRLSKWTNDFNPYTQRQTHAQIWIRLMNFPQEYWHRRTLFEIASAIGTPLTLDDSTKNRSFGHYARVLVDMDISSSMYDEIVVERDGFAFKLGVVYERLPEFCNHCKIIGHVII</sequence>
<dbReference type="STRING" id="57577.A0A2K3LH44"/>
<comment type="caution">
    <text evidence="1">The sequence shown here is derived from an EMBL/GenBank/DDBJ whole genome shotgun (WGS) entry which is preliminary data.</text>
</comment>
<gene>
    <name evidence="1" type="ORF">L195_g033826</name>
</gene>
<organism evidence="1 2">
    <name type="scientific">Trifolium pratense</name>
    <name type="common">Red clover</name>
    <dbReference type="NCBI Taxonomy" id="57577"/>
    <lineage>
        <taxon>Eukaryota</taxon>
        <taxon>Viridiplantae</taxon>
        <taxon>Streptophyta</taxon>
        <taxon>Embryophyta</taxon>
        <taxon>Tracheophyta</taxon>
        <taxon>Spermatophyta</taxon>
        <taxon>Magnoliopsida</taxon>
        <taxon>eudicotyledons</taxon>
        <taxon>Gunneridae</taxon>
        <taxon>Pentapetalae</taxon>
        <taxon>rosids</taxon>
        <taxon>fabids</taxon>
        <taxon>Fabales</taxon>
        <taxon>Fabaceae</taxon>
        <taxon>Papilionoideae</taxon>
        <taxon>50 kb inversion clade</taxon>
        <taxon>NPAAA clade</taxon>
        <taxon>Hologalegina</taxon>
        <taxon>IRL clade</taxon>
        <taxon>Trifolieae</taxon>
        <taxon>Trifolium</taxon>
    </lineage>
</organism>
<dbReference type="Proteomes" id="UP000236291">
    <property type="component" value="Unassembled WGS sequence"/>
</dbReference>
<dbReference type="InterPro" id="IPR040256">
    <property type="entry name" value="At4g02000-like"/>
</dbReference>
<reference evidence="1 2" key="1">
    <citation type="journal article" date="2014" name="Am. J. Bot.">
        <title>Genome assembly and annotation for red clover (Trifolium pratense; Fabaceae).</title>
        <authorList>
            <person name="Istvanek J."/>
            <person name="Jaros M."/>
            <person name="Krenek A."/>
            <person name="Repkova J."/>
        </authorList>
    </citation>
    <scope>NUCLEOTIDE SEQUENCE [LARGE SCALE GENOMIC DNA]</scope>
    <source>
        <strain evidence="2">cv. Tatra</strain>
        <tissue evidence="1">Young leaves</tissue>
    </source>
</reference>
<proteinExistence type="predicted"/>